<evidence type="ECO:0000313" key="2">
    <source>
        <dbReference type="Proteomes" id="UP000266861"/>
    </source>
</evidence>
<dbReference type="OrthoDB" id="2431326at2759"/>
<dbReference type="AlphaFoldDB" id="A0A397HYJ3"/>
<organism evidence="1 2">
    <name type="scientific">Diversispora epigaea</name>
    <dbReference type="NCBI Taxonomy" id="1348612"/>
    <lineage>
        <taxon>Eukaryota</taxon>
        <taxon>Fungi</taxon>
        <taxon>Fungi incertae sedis</taxon>
        <taxon>Mucoromycota</taxon>
        <taxon>Glomeromycotina</taxon>
        <taxon>Glomeromycetes</taxon>
        <taxon>Diversisporales</taxon>
        <taxon>Diversisporaceae</taxon>
        <taxon>Diversispora</taxon>
    </lineage>
</organism>
<accession>A0A397HYJ3</accession>
<reference evidence="1 2" key="1">
    <citation type="submission" date="2018-08" db="EMBL/GenBank/DDBJ databases">
        <title>Genome and evolution of the arbuscular mycorrhizal fungus Diversispora epigaea (formerly Glomus versiforme) and its bacterial endosymbionts.</title>
        <authorList>
            <person name="Sun X."/>
            <person name="Fei Z."/>
            <person name="Harrison M."/>
        </authorList>
    </citation>
    <scope>NUCLEOTIDE SEQUENCE [LARGE SCALE GENOMIC DNA]</scope>
    <source>
        <strain evidence="1 2">IT104</strain>
    </source>
</reference>
<dbReference type="EMBL" id="PQFF01000280">
    <property type="protein sequence ID" value="RHZ66616.1"/>
    <property type="molecule type" value="Genomic_DNA"/>
</dbReference>
<dbReference type="Proteomes" id="UP000266861">
    <property type="component" value="Unassembled WGS sequence"/>
</dbReference>
<gene>
    <name evidence="1" type="ORF">Glove_306g85</name>
</gene>
<comment type="caution">
    <text evidence="1">The sequence shown here is derived from an EMBL/GenBank/DDBJ whole genome shotgun (WGS) entry which is preliminary data.</text>
</comment>
<sequence>MSIAGSFLLNKEVDGELVESFNVQEFEGLDFKIKTETLPTEDNNTRLFFLNKNDEEIPIPEGIECKEVTSKKEVTKKPLPHTQYFLITHPFKYEIHHNNKCIYKITGEKKFSVFNYLKPDEVKRKEAQKREEKRAKETIKLMKDLKIDNK</sequence>
<keyword evidence="2" id="KW-1185">Reference proteome</keyword>
<proteinExistence type="predicted"/>
<evidence type="ECO:0000313" key="1">
    <source>
        <dbReference type="EMBL" id="RHZ66616.1"/>
    </source>
</evidence>
<protein>
    <submittedName>
        <fullName evidence="1">Uncharacterized protein</fullName>
    </submittedName>
</protein>
<name>A0A397HYJ3_9GLOM</name>